<evidence type="ECO:0000313" key="1">
    <source>
        <dbReference type="EMBL" id="KAJ7203587.1"/>
    </source>
</evidence>
<dbReference type="PANTHER" id="PTHR32138:SF0">
    <property type="entry name" value="PHOSPHATIDYLETHANOLAMINE N-METHYLTRANSFERASE"/>
    <property type="match status" value="1"/>
</dbReference>
<comment type="caution">
    <text evidence="1">The sequence shown here is derived from an EMBL/GenBank/DDBJ whole genome shotgun (WGS) entry which is preliminary data.</text>
</comment>
<protein>
    <submittedName>
        <fullName evidence="1">Uncharacterized protein</fullName>
    </submittedName>
</protein>
<organism evidence="1 2">
    <name type="scientific">Mycena pura</name>
    <dbReference type="NCBI Taxonomy" id="153505"/>
    <lineage>
        <taxon>Eukaryota</taxon>
        <taxon>Fungi</taxon>
        <taxon>Dikarya</taxon>
        <taxon>Basidiomycota</taxon>
        <taxon>Agaricomycotina</taxon>
        <taxon>Agaricomycetes</taxon>
        <taxon>Agaricomycetidae</taxon>
        <taxon>Agaricales</taxon>
        <taxon>Marasmiineae</taxon>
        <taxon>Mycenaceae</taxon>
        <taxon>Mycena</taxon>
    </lineage>
</organism>
<reference evidence="1" key="1">
    <citation type="submission" date="2023-03" db="EMBL/GenBank/DDBJ databases">
        <title>Massive genome expansion in bonnet fungi (Mycena s.s.) driven by repeated elements and novel gene families across ecological guilds.</title>
        <authorList>
            <consortium name="Lawrence Berkeley National Laboratory"/>
            <person name="Harder C.B."/>
            <person name="Miyauchi S."/>
            <person name="Viragh M."/>
            <person name="Kuo A."/>
            <person name="Thoen E."/>
            <person name="Andreopoulos B."/>
            <person name="Lu D."/>
            <person name="Skrede I."/>
            <person name="Drula E."/>
            <person name="Henrissat B."/>
            <person name="Morin E."/>
            <person name="Kohler A."/>
            <person name="Barry K."/>
            <person name="LaButti K."/>
            <person name="Morin E."/>
            <person name="Salamov A."/>
            <person name="Lipzen A."/>
            <person name="Mereny Z."/>
            <person name="Hegedus B."/>
            <person name="Baldrian P."/>
            <person name="Stursova M."/>
            <person name="Weitz H."/>
            <person name="Taylor A."/>
            <person name="Grigoriev I.V."/>
            <person name="Nagy L.G."/>
            <person name="Martin F."/>
            <person name="Kauserud H."/>
        </authorList>
    </citation>
    <scope>NUCLEOTIDE SEQUENCE</scope>
    <source>
        <strain evidence="1">9144</strain>
    </source>
</reference>
<dbReference type="GO" id="GO:0006656">
    <property type="term" value="P:phosphatidylcholine biosynthetic process"/>
    <property type="evidence" value="ECO:0007669"/>
    <property type="project" value="TreeGrafter"/>
</dbReference>
<gene>
    <name evidence="1" type="ORF">GGX14DRAFT_698953</name>
</gene>
<name>A0AAD6V5U4_9AGAR</name>
<dbReference type="PANTHER" id="PTHR32138">
    <property type="entry name" value="PHOSPHATIDYLETHANOLAMINE N-METHYLTRANSFERASE"/>
    <property type="match status" value="1"/>
</dbReference>
<proteinExistence type="predicted"/>
<keyword evidence="2" id="KW-1185">Reference proteome</keyword>
<accession>A0AAD6V5U4</accession>
<dbReference type="Proteomes" id="UP001219525">
    <property type="component" value="Unassembled WGS sequence"/>
</dbReference>
<dbReference type="AlphaFoldDB" id="A0AAD6V5U4"/>
<sequence>MHDEECVPSDLMRQSTCASQNAETASRLVTFKGNTLPWLAGRYGGRAVLSALVYAIITTTSTNAILVAPIEIYVHKPAELSFASVRASLMRVVPLCLNSNPSLIPLSCMTPDMPVRLKGKVDAAANESPDDRDPDDVSFWSEQQAKRICSAIEQVFGVEYAPEVVVADANLSTLARRILLSKEILLDPDAGA</sequence>
<dbReference type="EMBL" id="JARJCW010000050">
    <property type="protein sequence ID" value="KAJ7203587.1"/>
    <property type="molecule type" value="Genomic_DNA"/>
</dbReference>
<evidence type="ECO:0000313" key="2">
    <source>
        <dbReference type="Proteomes" id="UP001219525"/>
    </source>
</evidence>
<dbReference type="GO" id="GO:0004608">
    <property type="term" value="F:phosphatidylethanolamine N-methyltransferase activity"/>
    <property type="evidence" value="ECO:0007669"/>
    <property type="project" value="TreeGrafter"/>
</dbReference>